<organism evidence="3 4">
    <name type="scientific">Portibacter lacus</name>
    <dbReference type="NCBI Taxonomy" id="1099794"/>
    <lineage>
        <taxon>Bacteria</taxon>
        <taxon>Pseudomonadati</taxon>
        <taxon>Bacteroidota</taxon>
        <taxon>Saprospiria</taxon>
        <taxon>Saprospirales</taxon>
        <taxon>Haliscomenobacteraceae</taxon>
        <taxon>Portibacter</taxon>
    </lineage>
</organism>
<accession>A0AA37SLA6</accession>
<dbReference type="Gene3D" id="1.10.260.40">
    <property type="entry name" value="lambda repressor-like DNA-binding domains"/>
    <property type="match status" value="1"/>
</dbReference>
<name>A0AA37SLA6_9BACT</name>
<dbReference type="InterPro" id="IPR001387">
    <property type="entry name" value="Cro/C1-type_HTH"/>
</dbReference>
<dbReference type="EMBL" id="BSOH01000001">
    <property type="protein sequence ID" value="GLR15724.1"/>
    <property type="molecule type" value="Genomic_DNA"/>
</dbReference>
<dbReference type="PANTHER" id="PTHR46558">
    <property type="entry name" value="TRACRIPTIONAL REGULATORY PROTEIN-RELATED-RELATED"/>
    <property type="match status" value="1"/>
</dbReference>
<reference evidence="3" key="1">
    <citation type="journal article" date="2014" name="Int. J. Syst. Evol. Microbiol.">
        <title>Complete genome sequence of Corynebacterium casei LMG S-19264T (=DSM 44701T), isolated from a smear-ripened cheese.</title>
        <authorList>
            <consortium name="US DOE Joint Genome Institute (JGI-PGF)"/>
            <person name="Walter F."/>
            <person name="Albersmeier A."/>
            <person name="Kalinowski J."/>
            <person name="Ruckert C."/>
        </authorList>
    </citation>
    <scope>NUCLEOTIDE SEQUENCE</scope>
    <source>
        <strain evidence="3">NBRC 108769</strain>
    </source>
</reference>
<sequence length="171" mass="20011">MIGKKKNIPKPTHFGKNLRFLRRLEGLTQSAFAEIIGITRNSIASYENGMVEPSAHNFLRVCEYFNVDEKSMLEDILSNQDDDSAKSKDVLVKYAEDSFQEFLKQTNEMTKVYEGYKVFYAMQKDKLTDDENRDFYLILDDLMTLLQSLIAENWRLIKNVYPQQQVLDDDE</sequence>
<reference evidence="3" key="2">
    <citation type="submission" date="2023-01" db="EMBL/GenBank/DDBJ databases">
        <title>Draft genome sequence of Portibacter lacus strain NBRC 108769.</title>
        <authorList>
            <person name="Sun Q."/>
            <person name="Mori K."/>
        </authorList>
    </citation>
    <scope>NUCLEOTIDE SEQUENCE</scope>
    <source>
        <strain evidence="3">NBRC 108769</strain>
    </source>
</reference>
<dbReference type="PANTHER" id="PTHR46558:SF11">
    <property type="entry name" value="HTH-TYPE TRANSCRIPTIONAL REGULATOR XRE"/>
    <property type="match status" value="1"/>
</dbReference>
<evidence type="ECO:0000256" key="1">
    <source>
        <dbReference type="ARBA" id="ARBA00023125"/>
    </source>
</evidence>
<evidence type="ECO:0000259" key="2">
    <source>
        <dbReference type="PROSITE" id="PS50943"/>
    </source>
</evidence>
<dbReference type="RefSeq" id="WP_235292621.1">
    <property type="nucleotide sequence ID" value="NZ_BSOH01000001.1"/>
</dbReference>
<evidence type="ECO:0000313" key="4">
    <source>
        <dbReference type="Proteomes" id="UP001156666"/>
    </source>
</evidence>
<evidence type="ECO:0000313" key="3">
    <source>
        <dbReference type="EMBL" id="GLR15724.1"/>
    </source>
</evidence>
<dbReference type="SMART" id="SM00530">
    <property type="entry name" value="HTH_XRE"/>
    <property type="match status" value="1"/>
</dbReference>
<dbReference type="Pfam" id="PF12844">
    <property type="entry name" value="HTH_19"/>
    <property type="match status" value="1"/>
</dbReference>
<dbReference type="Proteomes" id="UP001156666">
    <property type="component" value="Unassembled WGS sequence"/>
</dbReference>
<dbReference type="SUPFAM" id="SSF47413">
    <property type="entry name" value="lambda repressor-like DNA-binding domains"/>
    <property type="match status" value="1"/>
</dbReference>
<dbReference type="InterPro" id="IPR010982">
    <property type="entry name" value="Lambda_DNA-bd_dom_sf"/>
</dbReference>
<gene>
    <name evidence="3" type="ORF">GCM10007940_03390</name>
</gene>
<keyword evidence="4" id="KW-1185">Reference proteome</keyword>
<comment type="caution">
    <text evidence="3">The sequence shown here is derived from an EMBL/GenBank/DDBJ whole genome shotgun (WGS) entry which is preliminary data.</text>
</comment>
<protein>
    <recommendedName>
        <fullName evidence="2">HTH cro/C1-type domain-containing protein</fullName>
    </recommendedName>
</protein>
<proteinExistence type="predicted"/>
<feature type="domain" description="HTH cro/C1-type" evidence="2">
    <location>
        <begin position="18"/>
        <end position="72"/>
    </location>
</feature>
<dbReference type="PROSITE" id="PS50943">
    <property type="entry name" value="HTH_CROC1"/>
    <property type="match status" value="1"/>
</dbReference>
<dbReference type="GO" id="GO:0003677">
    <property type="term" value="F:DNA binding"/>
    <property type="evidence" value="ECO:0007669"/>
    <property type="project" value="UniProtKB-KW"/>
</dbReference>
<dbReference type="CDD" id="cd00093">
    <property type="entry name" value="HTH_XRE"/>
    <property type="match status" value="1"/>
</dbReference>
<dbReference type="AlphaFoldDB" id="A0AA37SLA6"/>
<keyword evidence="1" id="KW-0238">DNA-binding</keyword>